<dbReference type="InterPro" id="IPR044876">
    <property type="entry name" value="HRDC_dom_sf"/>
</dbReference>
<dbReference type="Pfam" id="PF00570">
    <property type="entry name" value="HRDC"/>
    <property type="match status" value="1"/>
</dbReference>
<evidence type="ECO:0000259" key="1">
    <source>
        <dbReference type="PROSITE" id="PS50967"/>
    </source>
</evidence>
<dbReference type="Gene3D" id="3.30.420.10">
    <property type="entry name" value="Ribonuclease H-like superfamily/Ribonuclease H"/>
    <property type="match status" value="1"/>
</dbReference>
<dbReference type="EMBL" id="CP004350">
    <property type="protein sequence ID" value="AHI19902.1"/>
    <property type="molecule type" value="Genomic_DNA"/>
</dbReference>
<dbReference type="CDD" id="cd06142">
    <property type="entry name" value="RNaseD_exo"/>
    <property type="match status" value="1"/>
</dbReference>
<gene>
    <name evidence="2" type="ORF">CCASEI_06650</name>
</gene>
<dbReference type="SUPFAM" id="SSF53098">
    <property type="entry name" value="Ribonuclease H-like"/>
    <property type="match status" value="1"/>
</dbReference>
<dbReference type="InterPro" id="IPR002121">
    <property type="entry name" value="HRDC_dom"/>
</dbReference>
<dbReference type="InterPro" id="IPR010997">
    <property type="entry name" value="HRDC-like_sf"/>
</dbReference>
<dbReference type="Proteomes" id="UP000019226">
    <property type="component" value="Chromosome"/>
</dbReference>
<dbReference type="Pfam" id="PF01612">
    <property type="entry name" value="DNA_pol_A_exo1"/>
    <property type="match status" value="1"/>
</dbReference>
<protein>
    <submittedName>
        <fullName evidence="2">Ribonuclease D protein</fullName>
    </submittedName>
</protein>
<dbReference type="GeneID" id="82877473"/>
<sequence>MNSPRRVPEGGIPTVFSTRNGVIEAARILAQGSGPIAIDTERASSFRYDDRAFLIQLRRPDTPIVLIAPEGIRSDVREFLAPVINGEEWIVHAAATDLTCLAWLGLYPGKLFDTEVAGRLLGIPNPNLAYVTEEFLGIELDKGYGATDWSRFPLSKAQLAYAALDVETLIDLAEEMAYDLEQDDKAEWARQEFAAIANHFGSITEPAPRSWIDSRGIRGIYELEGLAVAKAVWEEREQQAYDADIAPGQIISNSSLVDIARHIPRSINQLRRISQLRNRSAAELKKWVTIITTAADSDPKTWPEIPVENHEYPTKQFLKNNHPDLNELVNVLREDRDDLGEDIAVVPDSIVSVAVLRSAVWATRGDIRSPQYGEKAQTVTTTVQLEEFLREHGLRNWQVEQLTPVLESALL</sequence>
<evidence type="ECO:0000313" key="3">
    <source>
        <dbReference type="Proteomes" id="UP000019226"/>
    </source>
</evidence>
<evidence type="ECO:0000313" key="2">
    <source>
        <dbReference type="EMBL" id="AHI19902.1"/>
    </source>
</evidence>
<dbReference type="SMART" id="SM00474">
    <property type="entry name" value="35EXOc"/>
    <property type="match status" value="1"/>
</dbReference>
<dbReference type="InterPro" id="IPR041605">
    <property type="entry name" value="Exo_C"/>
</dbReference>
<proteinExistence type="predicted"/>
<name>A0ABN4CFP1_9CORY</name>
<dbReference type="PANTHER" id="PTHR47649:SF1">
    <property type="entry name" value="RIBONUCLEASE D"/>
    <property type="match status" value="1"/>
</dbReference>
<organism evidence="2 3">
    <name type="scientific">Corynebacterium casei LMG S-19264</name>
    <dbReference type="NCBI Taxonomy" id="1285583"/>
    <lineage>
        <taxon>Bacteria</taxon>
        <taxon>Bacillati</taxon>
        <taxon>Actinomycetota</taxon>
        <taxon>Actinomycetes</taxon>
        <taxon>Mycobacteriales</taxon>
        <taxon>Corynebacteriaceae</taxon>
        <taxon>Corynebacterium</taxon>
    </lineage>
</organism>
<dbReference type="SUPFAM" id="SSF47819">
    <property type="entry name" value="HRDC-like"/>
    <property type="match status" value="1"/>
</dbReference>
<dbReference type="InterPro" id="IPR036397">
    <property type="entry name" value="RNaseH_sf"/>
</dbReference>
<dbReference type="Pfam" id="PF18305">
    <property type="entry name" value="DNA_pol_A_exoN"/>
    <property type="match status" value="1"/>
</dbReference>
<dbReference type="RefSeq" id="WP_025387495.1">
    <property type="nucleotide sequence ID" value="NZ_CP004350.1"/>
</dbReference>
<feature type="domain" description="HRDC" evidence="1">
    <location>
        <begin position="222"/>
        <end position="301"/>
    </location>
</feature>
<dbReference type="PANTHER" id="PTHR47649">
    <property type="entry name" value="RIBONUCLEASE D"/>
    <property type="match status" value="1"/>
</dbReference>
<dbReference type="Gene3D" id="1.10.150.80">
    <property type="entry name" value="HRDC domain"/>
    <property type="match status" value="2"/>
</dbReference>
<keyword evidence="3" id="KW-1185">Reference proteome</keyword>
<accession>A0ABN4CFP1</accession>
<dbReference type="InterPro" id="IPR002562">
    <property type="entry name" value="3'-5'_exonuclease_dom"/>
</dbReference>
<dbReference type="InterPro" id="IPR051086">
    <property type="entry name" value="RNase_D-like"/>
</dbReference>
<reference evidence="3" key="1">
    <citation type="submission" date="2013-02" db="EMBL/GenBank/DDBJ databases">
        <title>The complete genome sequence of Corynebacterium casei LMG S-19264 (=DSM 44701).</title>
        <authorList>
            <person name="Ruckert C."/>
            <person name="Albersmeier A."/>
            <person name="Kalinowski J."/>
        </authorList>
    </citation>
    <scope>NUCLEOTIDE SEQUENCE [LARGE SCALE GENOMIC DNA]</scope>
    <source>
        <strain evidence="3">LMG S-19264</strain>
    </source>
</reference>
<dbReference type="InterPro" id="IPR012337">
    <property type="entry name" value="RNaseH-like_sf"/>
</dbReference>
<dbReference type="PROSITE" id="PS50967">
    <property type="entry name" value="HRDC"/>
    <property type="match status" value="1"/>
</dbReference>